<dbReference type="CDD" id="cd00592">
    <property type="entry name" value="HTH_MerR-like"/>
    <property type="match status" value="1"/>
</dbReference>
<comment type="caution">
    <text evidence="3">The sequence shown here is derived from an EMBL/GenBank/DDBJ whole genome shotgun (WGS) entry which is preliminary data.</text>
</comment>
<dbReference type="SMART" id="SM00422">
    <property type="entry name" value="HTH_MERR"/>
    <property type="match status" value="1"/>
</dbReference>
<feature type="domain" description="HTH merR-type" evidence="2">
    <location>
        <begin position="23"/>
        <end position="92"/>
    </location>
</feature>
<evidence type="ECO:0000259" key="2">
    <source>
        <dbReference type="PROSITE" id="PS50937"/>
    </source>
</evidence>
<sequence length="276" mass="30320">MVSNRWVAADAAGQAWTGRTTMAWSTREIAELAGTSLRAVRHYHEVGLLAEPERRANGYKQYGVAHLVRLLRIKRLVDLGFSLPQIAEMGDSDGHPEEALRTLDAELAATIERLQRARIELGYILQRSAPTELPLELATALTDTPISEDDRSFLTVLGRVLGPRGMEAYAGLARDPVVDPVGQEFEDLPAEADEEARADLAERLVPFVHALYRQHPGLVTAPADSPQGERTASRNVQRALADIYNPAQVDVMARLGVLLHERPDPASSTGEPKDLR</sequence>
<evidence type="ECO:0000313" key="4">
    <source>
        <dbReference type="Proteomes" id="UP000320209"/>
    </source>
</evidence>
<evidence type="ECO:0000313" key="3">
    <source>
        <dbReference type="EMBL" id="TQL69660.1"/>
    </source>
</evidence>
<dbReference type="InterPro" id="IPR047057">
    <property type="entry name" value="MerR_fam"/>
</dbReference>
<dbReference type="Pfam" id="PF13411">
    <property type="entry name" value="MerR_1"/>
    <property type="match status" value="1"/>
</dbReference>
<keyword evidence="4" id="KW-1185">Reference proteome</keyword>
<dbReference type="Proteomes" id="UP000320209">
    <property type="component" value="Unassembled WGS sequence"/>
</dbReference>
<dbReference type="AlphaFoldDB" id="A0A543AAW6"/>
<protein>
    <submittedName>
        <fullName evidence="3">DNA-binding transcriptional MerR regulator</fullName>
    </submittedName>
</protein>
<dbReference type="InterPro" id="IPR009061">
    <property type="entry name" value="DNA-bd_dom_put_sf"/>
</dbReference>
<dbReference type="PANTHER" id="PTHR30204:SF93">
    <property type="entry name" value="HTH MERR-TYPE DOMAIN-CONTAINING PROTEIN"/>
    <property type="match status" value="1"/>
</dbReference>
<name>A0A543AAW6_9ACTN</name>
<keyword evidence="1 3" id="KW-0238">DNA-binding</keyword>
<dbReference type="InterPro" id="IPR000551">
    <property type="entry name" value="MerR-type_HTH_dom"/>
</dbReference>
<dbReference type="Gene3D" id="1.10.1660.10">
    <property type="match status" value="1"/>
</dbReference>
<dbReference type="GO" id="GO:0003677">
    <property type="term" value="F:DNA binding"/>
    <property type="evidence" value="ECO:0007669"/>
    <property type="project" value="UniProtKB-KW"/>
</dbReference>
<dbReference type="EMBL" id="VFOV01000001">
    <property type="protein sequence ID" value="TQL69660.1"/>
    <property type="molecule type" value="Genomic_DNA"/>
</dbReference>
<evidence type="ECO:0000256" key="1">
    <source>
        <dbReference type="ARBA" id="ARBA00023125"/>
    </source>
</evidence>
<dbReference type="GO" id="GO:0003700">
    <property type="term" value="F:DNA-binding transcription factor activity"/>
    <property type="evidence" value="ECO:0007669"/>
    <property type="project" value="InterPro"/>
</dbReference>
<accession>A0A543AAW6</accession>
<reference evidence="3 4" key="1">
    <citation type="submission" date="2019-06" db="EMBL/GenBank/DDBJ databases">
        <title>Sequencing the genomes of 1000 actinobacteria strains.</title>
        <authorList>
            <person name="Klenk H.-P."/>
        </authorList>
    </citation>
    <scope>NUCLEOTIDE SEQUENCE [LARGE SCALE GENOMIC DNA]</scope>
    <source>
        <strain evidence="3 4">DSM 25218</strain>
    </source>
</reference>
<dbReference type="PANTHER" id="PTHR30204">
    <property type="entry name" value="REDOX-CYCLING DRUG-SENSING TRANSCRIPTIONAL ACTIVATOR SOXR"/>
    <property type="match status" value="1"/>
</dbReference>
<organism evidence="3 4">
    <name type="scientific">Nocardioides albertanoniae</name>
    <dbReference type="NCBI Taxonomy" id="1175486"/>
    <lineage>
        <taxon>Bacteria</taxon>
        <taxon>Bacillati</taxon>
        <taxon>Actinomycetota</taxon>
        <taxon>Actinomycetes</taxon>
        <taxon>Propionibacteriales</taxon>
        <taxon>Nocardioidaceae</taxon>
        <taxon>Nocardioides</taxon>
    </lineage>
</organism>
<proteinExistence type="predicted"/>
<dbReference type="PROSITE" id="PS50937">
    <property type="entry name" value="HTH_MERR_2"/>
    <property type="match status" value="1"/>
</dbReference>
<dbReference type="SUPFAM" id="SSF46955">
    <property type="entry name" value="Putative DNA-binding domain"/>
    <property type="match status" value="1"/>
</dbReference>
<gene>
    <name evidence="3" type="ORF">FB381_3572</name>
</gene>